<dbReference type="PANTHER" id="PTHR43531:SF11">
    <property type="entry name" value="METHYL-ACCEPTING CHEMOTAXIS PROTEIN 3"/>
    <property type="match status" value="1"/>
</dbReference>
<dbReference type="InterPro" id="IPR003660">
    <property type="entry name" value="HAMP_dom"/>
</dbReference>
<dbReference type="PROSITE" id="PS50885">
    <property type="entry name" value="HAMP"/>
    <property type="match status" value="1"/>
</dbReference>
<dbReference type="Gene3D" id="1.10.287.950">
    <property type="entry name" value="Methyl-accepting chemotaxis protein"/>
    <property type="match status" value="1"/>
</dbReference>
<dbReference type="GO" id="GO:0006935">
    <property type="term" value="P:chemotaxis"/>
    <property type="evidence" value="ECO:0007669"/>
    <property type="project" value="UniProtKB-KW"/>
</dbReference>
<keyword evidence="4" id="KW-0472">Membrane</keyword>
<sequence>MLRKLYENLPMSAKLGLGFGFVVVVFVIALGSYAVTLSSTQNAYGRLVNNTAAIRATAKNIDIHMLESRRSEKDFILRGDMKYPERVDKLVESIREESQQLAALEKMAGNEEGVKNAGEIAQYIGQYHTAFGNVVAMWQRRGLTHEEGLQGSFRESVGDLEVMLEDIDKAVQNDTSSTAIAEMLMLRRHEKDYLLRQDQKYIQRVDDQIEVLLAAMERLPISTGELDQLRQYVDRYKKAFHALVDEDAKIAQGVASLREAVHKVEPIVEQVVKRANERMDVVEAEVLEAAAVDNIRSMSIAGFAVLVAVVLTVVITRLVTGPLNQGVRMASEVAEGELTTRMEMDRSDEIGRIIQALARMSQRLREVIGTIQEATASVASGSEEVSASSENLSQSVSEQAAVVEEVSSSLTQFASNIKQTNEAASITEKIAANNAADAEKGGEIITNAVEAMHDIAERITVIEEIARQTNLLALNAAIEAARAGEAGKGFAVVASEVRKLAERSGVAAGEIGGLSSRCVEVAEEAGELFQRMIPEIRKTAEMVQEISSANVEQNGGLSNLTDAMGQLDQSVQSNASAVEELAATAENLAQQAASVQEAMGFFRVDEEDFSGSSDVRSGAMLQLEA</sequence>
<evidence type="ECO:0000259" key="6">
    <source>
        <dbReference type="PROSITE" id="PS50885"/>
    </source>
</evidence>
<protein>
    <submittedName>
        <fullName evidence="8">Methyl-accepting chemotaxis sensory transducer</fullName>
    </submittedName>
</protein>
<gene>
    <name evidence="8" type="ORF">DPRO_2913</name>
</gene>
<dbReference type="PROSITE" id="PS50111">
    <property type="entry name" value="CHEMOTAXIS_TRANSDUC_2"/>
    <property type="match status" value="1"/>
</dbReference>
<dbReference type="Proteomes" id="UP000219215">
    <property type="component" value="Chromosome DPRO"/>
</dbReference>
<dbReference type="AlphaFoldDB" id="A0A2C8FCN1"/>
<dbReference type="GO" id="GO:0005886">
    <property type="term" value="C:plasma membrane"/>
    <property type="evidence" value="ECO:0007669"/>
    <property type="project" value="TreeGrafter"/>
</dbReference>
<dbReference type="InterPro" id="IPR004089">
    <property type="entry name" value="MCPsignal_dom"/>
</dbReference>
<dbReference type="KEGG" id="pprf:DPRO_2913"/>
<dbReference type="PROSITE" id="PS51753">
    <property type="entry name" value="HBM"/>
    <property type="match status" value="1"/>
</dbReference>
<keyword evidence="9" id="KW-1185">Reference proteome</keyword>
<comment type="similarity">
    <text evidence="2">Belongs to the methyl-accepting chemotaxis (MCP) protein family.</text>
</comment>
<keyword evidence="4" id="KW-0812">Transmembrane</keyword>
<dbReference type="SMART" id="SM00283">
    <property type="entry name" value="MA"/>
    <property type="match status" value="1"/>
</dbReference>
<evidence type="ECO:0000259" key="5">
    <source>
        <dbReference type="PROSITE" id="PS50111"/>
    </source>
</evidence>
<dbReference type="GO" id="GO:0004888">
    <property type="term" value="F:transmembrane signaling receptor activity"/>
    <property type="evidence" value="ECO:0007669"/>
    <property type="project" value="InterPro"/>
</dbReference>
<dbReference type="Pfam" id="PF00015">
    <property type="entry name" value="MCPsignal"/>
    <property type="match status" value="1"/>
</dbReference>
<evidence type="ECO:0000256" key="2">
    <source>
        <dbReference type="ARBA" id="ARBA00029447"/>
    </source>
</evidence>
<dbReference type="PRINTS" id="PR00260">
    <property type="entry name" value="CHEMTRNSDUCR"/>
</dbReference>
<keyword evidence="3" id="KW-0807">Transducer</keyword>
<feature type="domain" description="HBM" evidence="7">
    <location>
        <begin position="50"/>
        <end position="283"/>
    </location>
</feature>
<dbReference type="SUPFAM" id="SSF58104">
    <property type="entry name" value="Methyl-accepting chemotaxis protein (MCP) signaling domain"/>
    <property type="match status" value="1"/>
</dbReference>
<feature type="domain" description="Methyl-accepting transducer" evidence="5">
    <location>
        <begin position="374"/>
        <end position="589"/>
    </location>
</feature>
<evidence type="ECO:0000256" key="1">
    <source>
        <dbReference type="ARBA" id="ARBA00022500"/>
    </source>
</evidence>
<dbReference type="PANTHER" id="PTHR43531">
    <property type="entry name" value="PROTEIN ICFG"/>
    <property type="match status" value="1"/>
</dbReference>
<feature type="transmembrane region" description="Helical" evidence="4">
    <location>
        <begin position="300"/>
        <end position="319"/>
    </location>
</feature>
<dbReference type="SMART" id="SM00304">
    <property type="entry name" value="HAMP"/>
    <property type="match status" value="1"/>
</dbReference>
<dbReference type="SMART" id="SM01358">
    <property type="entry name" value="HBM"/>
    <property type="match status" value="1"/>
</dbReference>
<dbReference type="InterPro" id="IPR032255">
    <property type="entry name" value="HBM"/>
</dbReference>
<organism evidence="8 9">
    <name type="scientific">Pseudodesulfovibrio profundus</name>
    <dbReference type="NCBI Taxonomy" id="57320"/>
    <lineage>
        <taxon>Bacteria</taxon>
        <taxon>Pseudomonadati</taxon>
        <taxon>Thermodesulfobacteriota</taxon>
        <taxon>Desulfovibrionia</taxon>
        <taxon>Desulfovibrionales</taxon>
        <taxon>Desulfovibrionaceae</taxon>
    </lineage>
</organism>
<dbReference type="CDD" id="cd06225">
    <property type="entry name" value="HAMP"/>
    <property type="match status" value="1"/>
</dbReference>
<dbReference type="EMBL" id="LT907975">
    <property type="protein sequence ID" value="SOB59823.1"/>
    <property type="molecule type" value="Genomic_DNA"/>
</dbReference>
<keyword evidence="4" id="KW-1133">Transmembrane helix</keyword>
<dbReference type="Pfam" id="PF00672">
    <property type="entry name" value="HAMP"/>
    <property type="match status" value="1"/>
</dbReference>
<dbReference type="OrthoDB" id="5415757at2"/>
<dbReference type="RefSeq" id="WP_097012638.1">
    <property type="nucleotide sequence ID" value="NZ_LT907975.1"/>
</dbReference>
<evidence type="ECO:0000313" key="9">
    <source>
        <dbReference type="Proteomes" id="UP000219215"/>
    </source>
</evidence>
<dbReference type="GO" id="GO:0007165">
    <property type="term" value="P:signal transduction"/>
    <property type="evidence" value="ECO:0007669"/>
    <property type="project" value="UniProtKB-KW"/>
</dbReference>
<evidence type="ECO:0000256" key="3">
    <source>
        <dbReference type="PROSITE-ProRule" id="PRU00284"/>
    </source>
</evidence>
<evidence type="ECO:0000259" key="7">
    <source>
        <dbReference type="PROSITE" id="PS51753"/>
    </source>
</evidence>
<name>A0A2C8FCN1_9BACT</name>
<evidence type="ECO:0000256" key="4">
    <source>
        <dbReference type="SAM" id="Phobius"/>
    </source>
</evidence>
<feature type="domain" description="HAMP" evidence="6">
    <location>
        <begin position="317"/>
        <end position="369"/>
    </location>
</feature>
<dbReference type="InterPro" id="IPR051310">
    <property type="entry name" value="MCP_chemotaxis"/>
</dbReference>
<reference evidence="9" key="1">
    <citation type="submission" date="2017-09" db="EMBL/GenBank/DDBJ databases">
        <authorList>
            <person name="Regsiter A."/>
            <person name="William W."/>
        </authorList>
    </citation>
    <scope>NUCLEOTIDE SEQUENCE [LARGE SCALE GENOMIC DNA]</scope>
    <source>
        <strain evidence="9">500-1</strain>
    </source>
</reference>
<evidence type="ECO:0000313" key="8">
    <source>
        <dbReference type="EMBL" id="SOB59823.1"/>
    </source>
</evidence>
<proteinExistence type="inferred from homology"/>
<keyword evidence="1" id="KW-0145">Chemotaxis</keyword>
<dbReference type="InterPro" id="IPR004090">
    <property type="entry name" value="Chemotax_Me-accpt_rcpt"/>
</dbReference>
<accession>A0A2C8FCN1</accession>